<gene>
    <name evidence="1" type="primary">Mo05354</name>
    <name evidence="1" type="ORF">E5Q_05354</name>
</gene>
<dbReference type="HOGENOM" id="CLU_924649_0_0_1"/>
<evidence type="ECO:0000313" key="2">
    <source>
        <dbReference type="Proteomes" id="UP000009131"/>
    </source>
</evidence>
<dbReference type="AlphaFoldDB" id="G7E756"/>
<dbReference type="EMBL" id="BABT02000153">
    <property type="protein sequence ID" value="GAA98666.1"/>
    <property type="molecule type" value="Genomic_DNA"/>
</dbReference>
<organism evidence="1 2">
    <name type="scientific">Mixia osmundae (strain CBS 9802 / IAM 14324 / JCM 22182 / KY 12970)</name>
    <dbReference type="NCBI Taxonomy" id="764103"/>
    <lineage>
        <taxon>Eukaryota</taxon>
        <taxon>Fungi</taxon>
        <taxon>Dikarya</taxon>
        <taxon>Basidiomycota</taxon>
        <taxon>Pucciniomycotina</taxon>
        <taxon>Mixiomycetes</taxon>
        <taxon>Mixiales</taxon>
        <taxon>Mixiaceae</taxon>
        <taxon>Mixia</taxon>
    </lineage>
</organism>
<name>G7E756_MIXOS</name>
<dbReference type="Proteomes" id="UP000009131">
    <property type="component" value="Unassembled WGS sequence"/>
</dbReference>
<comment type="caution">
    <text evidence="1">The sequence shown here is derived from an EMBL/GenBank/DDBJ whole genome shotgun (WGS) entry which is preliminary data.</text>
</comment>
<sequence>MGSAGELGPVKESCYPRCTPVGIDAPDPQWRFCSKLFKEATLRLATCEIVANTCARSYGKTVRNHDCTDYSVKSCDATRQYVLLCTPCASSLHLARDRLASESILGYPVATRYFCPWFLPCQLECTVERDLPLPAFQFRTSKADVKTYMNLEPDFRADLVNCGDDIHCEAQPGPDFSQDKRQWTISARIKQNFASASGVATTALMQHCCSLARTLEFQTSLFRSADLVLVDTRYHLHCWPYGWGAPDPQPEFCRKHFTEFKMQSIKCEALLNTCGQRRGTTKPNHVCDFSEKPAPPAVAAA</sequence>
<reference evidence="1 2" key="2">
    <citation type="journal article" date="2012" name="Open Biol.">
        <title>Characteristics of nucleosomes and linker DNA regions on the genome of the basidiomycete Mixia osmundae revealed by mono- and dinucleosome mapping.</title>
        <authorList>
            <person name="Nishida H."/>
            <person name="Kondo S."/>
            <person name="Matsumoto T."/>
            <person name="Suzuki Y."/>
            <person name="Yoshikawa H."/>
            <person name="Taylor T.D."/>
            <person name="Sugiyama J."/>
        </authorList>
    </citation>
    <scope>NUCLEOTIDE SEQUENCE [LARGE SCALE GENOMIC DNA]</scope>
    <source>
        <strain evidence="2">CBS 9802 / IAM 14324 / JCM 22182 / KY 12970</strain>
    </source>
</reference>
<dbReference type="RefSeq" id="XP_014567528.1">
    <property type="nucleotide sequence ID" value="XM_014712042.1"/>
</dbReference>
<keyword evidence="2" id="KW-1185">Reference proteome</keyword>
<protein>
    <submittedName>
        <fullName evidence="1">Uncharacterized protein</fullName>
    </submittedName>
</protein>
<dbReference type="InParanoid" id="G7E756"/>
<reference evidence="1 2" key="1">
    <citation type="journal article" date="2011" name="J. Gen. Appl. Microbiol.">
        <title>Draft genome sequencing of the enigmatic basidiomycete Mixia osmundae.</title>
        <authorList>
            <person name="Nishida H."/>
            <person name="Nagatsuka Y."/>
            <person name="Sugiyama J."/>
        </authorList>
    </citation>
    <scope>NUCLEOTIDE SEQUENCE [LARGE SCALE GENOMIC DNA]</scope>
    <source>
        <strain evidence="2">CBS 9802 / IAM 14324 / JCM 22182 / KY 12970</strain>
    </source>
</reference>
<evidence type="ECO:0000313" key="1">
    <source>
        <dbReference type="EMBL" id="GAA98666.1"/>
    </source>
</evidence>
<accession>G7E756</accession>
<proteinExistence type="predicted"/>